<dbReference type="InterPro" id="IPR001753">
    <property type="entry name" value="Enoyl-CoA_hydra/iso"/>
</dbReference>
<dbReference type="InterPro" id="IPR029045">
    <property type="entry name" value="ClpP/crotonase-like_dom_sf"/>
</dbReference>
<dbReference type="EMBL" id="JAGMUU010000024">
    <property type="protein sequence ID" value="KAH7124854.1"/>
    <property type="molecule type" value="Genomic_DNA"/>
</dbReference>
<dbReference type="CDD" id="cd06558">
    <property type="entry name" value="crotonase-like"/>
    <property type="match status" value="1"/>
</dbReference>
<dbReference type="PANTHER" id="PTHR11941">
    <property type="entry name" value="ENOYL-COA HYDRATASE-RELATED"/>
    <property type="match status" value="1"/>
</dbReference>
<reference evidence="1" key="1">
    <citation type="journal article" date="2021" name="Nat. Commun.">
        <title>Genetic determinants of endophytism in the Arabidopsis root mycobiome.</title>
        <authorList>
            <person name="Mesny F."/>
            <person name="Miyauchi S."/>
            <person name="Thiergart T."/>
            <person name="Pickel B."/>
            <person name="Atanasova L."/>
            <person name="Karlsson M."/>
            <person name="Huettel B."/>
            <person name="Barry K.W."/>
            <person name="Haridas S."/>
            <person name="Chen C."/>
            <person name="Bauer D."/>
            <person name="Andreopoulos W."/>
            <person name="Pangilinan J."/>
            <person name="LaButti K."/>
            <person name="Riley R."/>
            <person name="Lipzen A."/>
            <person name="Clum A."/>
            <person name="Drula E."/>
            <person name="Henrissat B."/>
            <person name="Kohler A."/>
            <person name="Grigoriev I.V."/>
            <person name="Martin F.M."/>
            <person name="Hacquard S."/>
        </authorList>
    </citation>
    <scope>NUCLEOTIDE SEQUENCE</scope>
    <source>
        <strain evidence="1">MPI-CAGE-AT-0021</strain>
    </source>
</reference>
<dbReference type="GO" id="GO:0005739">
    <property type="term" value="C:mitochondrion"/>
    <property type="evidence" value="ECO:0007669"/>
    <property type="project" value="TreeGrafter"/>
</dbReference>
<dbReference type="Pfam" id="PF00378">
    <property type="entry name" value="ECH_1"/>
    <property type="match status" value="1"/>
</dbReference>
<dbReference type="Proteomes" id="UP000717696">
    <property type="component" value="Unassembled WGS sequence"/>
</dbReference>
<evidence type="ECO:0000313" key="2">
    <source>
        <dbReference type="Proteomes" id="UP000717696"/>
    </source>
</evidence>
<organism evidence="1 2">
    <name type="scientific">Dactylonectria estremocensis</name>
    <dbReference type="NCBI Taxonomy" id="1079267"/>
    <lineage>
        <taxon>Eukaryota</taxon>
        <taxon>Fungi</taxon>
        <taxon>Dikarya</taxon>
        <taxon>Ascomycota</taxon>
        <taxon>Pezizomycotina</taxon>
        <taxon>Sordariomycetes</taxon>
        <taxon>Hypocreomycetidae</taxon>
        <taxon>Hypocreales</taxon>
        <taxon>Nectriaceae</taxon>
        <taxon>Dactylonectria</taxon>
    </lineage>
</organism>
<sequence length="317" mass="34798">MSFSRPPPTADHVLLTFPTAHILLVTFNRPNQLNSLPRRTHIELSKVWTWYDSEPLLRCAVITGSGRTFCAGANLKEWHEKNQSGIPSHDADGDSWLVDGFGGMSNRRGKKPIIAAVNGHCFGGGLEMMLNSDCVIAGEDALFGLPEVSRGIGAIAGALPRLTRIVGRQRASEMALLGDTYSAKQLAHWGVINKILPNEHVLGEALLWAAKVVEQSPDAIILTRQALLGGWDGEDPTVSTHRINLGIFKAVDGGSNMKEGVLSFVEKRKGRWVDKPSRRSNKGFDRFKQFNASIFYILVHDAVVALSSSKRELKRPN</sequence>
<comment type="caution">
    <text evidence="1">The sequence shown here is derived from an EMBL/GenBank/DDBJ whole genome shotgun (WGS) entry which is preliminary data.</text>
</comment>
<dbReference type="Gene3D" id="3.90.226.10">
    <property type="entry name" value="2-enoyl-CoA Hydratase, Chain A, domain 1"/>
    <property type="match status" value="1"/>
</dbReference>
<dbReference type="GO" id="GO:0006635">
    <property type="term" value="P:fatty acid beta-oxidation"/>
    <property type="evidence" value="ECO:0007669"/>
    <property type="project" value="TreeGrafter"/>
</dbReference>
<accession>A0A9P9DS14</accession>
<name>A0A9P9DS14_9HYPO</name>
<protein>
    <submittedName>
        <fullName evidence="1">ClpP/crotonase-like domain-containing protein</fullName>
    </submittedName>
</protein>
<dbReference type="AlphaFoldDB" id="A0A9P9DS14"/>
<dbReference type="OrthoDB" id="2139957at2759"/>
<dbReference type="PANTHER" id="PTHR11941:SF158">
    <property type="entry name" value="ENOYL-COA HYDRATASE (AFU_ORTHOLOGUE AFUA_2G10650)"/>
    <property type="match status" value="1"/>
</dbReference>
<keyword evidence="2" id="KW-1185">Reference proteome</keyword>
<proteinExistence type="predicted"/>
<dbReference type="SUPFAM" id="SSF52096">
    <property type="entry name" value="ClpP/crotonase"/>
    <property type="match status" value="1"/>
</dbReference>
<evidence type="ECO:0000313" key="1">
    <source>
        <dbReference type="EMBL" id="KAH7124854.1"/>
    </source>
</evidence>
<gene>
    <name evidence="1" type="ORF">B0J13DRAFT_531131</name>
</gene>